<proteinExistence type="predicted"/>
<feature type="signal peptide" evidence="2">
    <location>
        <begin position="1"/>
        <end position="26"/>
    </location>
</feature>
<feature type="chain" id="PRO_5005458910" description="Secreted protein" evidence="2">
    <location>
        <begin position="27"/>
        <end position="235"/>
    </location>
</feature>
<feature type="region of interest" description="Disordered" evidence="1">
    <location>
        <begin position="23"/>
        <end position="50"/>
    </location>
</feature>
<evidence type="ECO:0000256" key="1">
    <source>
        <dbReference type="SAM" id="MobiDB-lite"/>
    </source>
</evidence>
<feature type="region of interest" description="Disordered" evidence="1">
    <location>
        <begin position="115"/>
        <end position="134"/>
    </location>
</feature>
<dbReference type="AlphaFoldDB" id="A0A0K1E5B8"/>
<dbReference type="PROSITE" id="PS51257">
    <property type="entry name" value="PROKAR_LIPOPROTEIN"/>
    <property type="match status" value="1"/>
</dbReference>
<dbReference type="OrthoDB" id="5509717at2"/>
<feature type="compositionally biased region" description="Polar residues" evidence="1">
    <location>
        <begin position="115"/>
        <end position="128"/>
    </location>
</feature>
<dbReference type="EMBL" id="CP012159">
    <property type="protein sequence ID" value="AKT36049.1"/>
    <property type="molecule type" value="Genomic_DNA"/>
</dbReference>
<dbReference type="Proteomes" id="UP000067626">
    <property type="component" value="Chromosome"/>
</dbReference>
<evidence type="ECO:0000313" key="4">
    <source>
        <dbReference type="Proteomes" id="UP000067626"/>
    </source>
</evidence>
<feature type="compositionally biased region" description="Gly residues" evidence="1">
    <location>
        <begin position="217"/>
        <end position="235"/>
    </location>
</feature>
<evidence type="ECO:0000313" key="3">
    <source>
        <dbReference type="EMBL" id="AKT36049.1"/>
    </source>
</evidence>
<accession>A0A0K1E5B8</accession>
<reference evidence="3 4" key="1">
    <citation type="submission" date="2015-07" db="EMBL/GenBank/DDBJ databases">
        <title>Genome analysis of myxobacterium Chondromyces crocatus Cm c5 reveals a high potential for natural compound synthesis and the genetic basis for the loss of fruiting body formation.</title>
        <authorList>
            <person name="Zaburannyi N."/>
            <person name="Bunk B."/>
            <person name="Maier J."/>
            <person name="Overmann J."/>
            <person name="Mueller R."/>
        </authorList>
    </citation>
    <scope>NUCLEOTIDE SEQUENCE [LARGE SCALE GENOMIC DNA]</scope>
    <source>
        <strain evidence="3 4">Cm c5</strain>
    </source>
</reference>
<dbReference type="RefSeq" id="WP_050428624.1">
    <property type="nucleotide sequence ID" value="NZ_CP012159.1"/>
</dbReference>
<feature type="region of interest" description="Disordered" evidence="1">
    <location>
        <begin position="216"/>
        <end position="235"/>
    </location>
</feature>
<sequence>MRLRHLAPLGALLILPLGLITGGCPGDPEPPPQPPPTPDGGPTGCKLEPLGDPTAPIEFEIIALDPEYQAYPVSDGDVVHNLFPPQGGRVIFAGVRATNLDPCAVQLAGAIRDPVSQQARPESRTTNLKPLGDGWGASIESDISTFSNIPTCPNQWSSRDLYDAPYELTVQITERTGRTASKTVQVVPVCEEAGLIDDCRCMCKGGYVLGEACAPGSGSGGGSGGAGGADGAGGG</sequence>
<protein>
    <recommendedName>
        <fullName evidence="5">Secreted protein</fullName>
    </recommendedName>
</protein>
<evidence type="ECO:0000256" key="2">
    <source>
        <dbReference type="SAM" id="SignalP"/>
    </source>
</evidence>
<keyword evidence="4" id="KW-1185">Reference proteome</keyword>
<feature type="compositionally biased region" description="Pro residues" evidence="1">
    <location>
        <begin position="27"/>
        <end position="39"/>
    </location>
</feature>
<organism evidence="3 4">
    <name type="scientific">Chondromyces crocatus</name>
    <dbReference type="NCBI Taxonomy" id="52"/>
    <lineage>
        <taxon>Bacteria</taxon>
        <taxon>Pseudomonadati</taxon>
        <taxon>Myxococcota</taxon>
        <taxon>Polyangia</taxon>
        <taxon>Polyangiales</taxon>
        <taxon>Polyangiaceae</taxon>
        <taxon>Chondromyces</taxon>
    </lineage>
</organism>
<name>A0A0K1E5B8_CHOCO</name>
<evidence type="ECO:0008006" key="5">
    <source>
        <dbReference type="Google" id="ProtNLM"/>
    </source>
</evidence>
<gene>
    <name evidence="3" type="ORF">CMC5_001610</name>
</gene>
<dbReference type="KEGG" id="ccro:CMC5_001610"/>
<keyword evidence="2" id="KW-0732">Signal</keyword>
<dbReference type="STRING" id="52.CMC5_001610"/>